<evidence type="ECO:0000256" key="2">
    <source>
        <dbReference type="ARBA" id="ARBA00022525"/>
    </source>
</evidence>
<evidence type="ECO:0000256" key="1">
    <source>
        <dbReference type="ARBA" id="ARBA00004613"/>
    </source>
</evidence>
<dbReference type="GO" id="GO:0004866">
    <property type="term" value="F:endopeptidase inhibitor activity"/>
    <property type="evidence" value="ECO:0007669"/>
    <property type="project" value="InterPro"/>
</dbReference>
<dbReference type="Pfam" id="PF07703">
    <property type="entry name" value="A2M_BRD"/>
    <property type="match status" value="1"/>
</dbReference>
<dbReference type="Pfam" id="PF00207">
    <property type="entry name" value="A2M"/>
    <property type="match status" value="1"/>
</dbReference>
<dbReference type="Gene3D" id="2.60.40.10">
    <property type="entry name" value="Immunoglobulins"/>
    <property type="match status" value="2"/>
</dbReference>
<dbReference type="PROSITE" id="PS01178">
    <property type="entry name" value="ANAPHYLATOXIN_2"/>
    <property type="match status" value="1"/>
</dbReference>
<dbReference type="Ensembl" id="ENSGMOT00000010462.2">
    <property type="protein sequence ID" value="ENSGMOP00000010185.2"/>
    <property type="gene ID" value="ENSGMOG00000030068.1"/>
</dbReference>
<dbReference type="PANTHER" id="PTHR11412">
    <property type="entry name" value="MACROGLOBULIN / COMPLEMENT"/>
    <property type="match status" value="1"/>
</dbReference>
<dbReference type="SUPFAM" id="SSF50242">
    <property type="entry name" value="TIMP-like"/>
    <property type="match status" value="1"/>
</dbReference>
<evidence type="ECO:0000256" key="5">
    <source>
        <dbReference type="SAM" id="SignalP"/>
    </source>
</evidence>
<dbReference type="SMART" id="SM01360">
    <property type="entry name" value="A2M"/>
    <property type="match status" value="1"/>
</dbReference>
<dbReference type="SMART" id="SM01419">
    <property type="entry name" value="Thiol-ester_cl"/>
    <property type="match status" value="1"/>
</dbReference>
<dbReference type="OMA" id="EPSGCFE"/>
<dbReference type="SMART" id="SM00643">
    <property type="entry name" value="C345C"/>
    <property type="match status" value="1"/>
</dbReference>
<dbReference type="Gene3D" id="2.40.50.120">
    <property type="match status" value="1"/>
</dbReference>
<protein>
    <recommendedName>
        <fullName evidence="10">Anaphylatoxin-like domain-containing protein</fullName>
    </recommendedName>
</protein>
<dbReference type="GO" id="GO:0006956">
    <property type="term" value="P:complement activation"/>
    <property type="evidence" value="ECO:0007669"/>
    <property type="project" value="TreeGrafter"/>
</dbReference>
<dbReference type="PANTHER" id="PTHR11412:SF144">
    <property type="entry name" value="COMPLEMENT C4-B"/>
    <property type="match status" value="1"/>
</dbReference>
<evidence type="ECO:0000256" key="3">
    <source>
        <dbReference type="ARBA" id="ARBA00022966"/>
    </source>
</evidence>
<comment type="subcellular location">
    <subcellularLocation>
        <location evidence="1">Secreted</location>
    </subcellularLocation>
</comment>
<reference evidence="8" key="1">
    <citation type="submission" date="2025-08" db="UniProtKB">
        <authorList>
            <consortium name="Ensembl"/>
        </authorList>
    </citation>
    <scope>IDENTIFICATION</scope>
</reference>
<dbReference type="GO" id="GO:0005615">
    <property type="term" value="C:extracellular space"/>
    <property type="evidence" value="ECO:0007669"/>
    <property type="project" value="InterPro"/>
</dbReference>
<dbReference type="InterPro" id="IPR047565">
    <property type="entry name" value="Alpha-macroglob_thiol-ester_cl"/>
</dbReference>
<proteinExistence type="predicted"/>
<dbReference type="Proteomes" id="UP000694546">
    <property type="component" value="Chromosome 6"/>
</dbReference>
<dbReference type="InterPro" id="IPR008993">
    <property type="entry name" value="TIMP-like_OB-fold"/>
</dbReference>
<evidence type="ECO:0000313" key="8">
    <source>
        <dbReference type="Ensembl" id="ENSGMOP00000010185.2"/>
    </source>
</evidence>
<dbReference type="PROSITE" id="PS00477">
    <property type="entry name" value="ALPHA_2_MACROGLOBULIN"/>
    <property type="match status" value="1"/>
</dbReference>
<keyword evidence="4" id="KW-1015">Disulfide bond</keyword>
<dbReference type="Pfam" id="PF07678">
    <property type="entry name" value="TED_complement"/>
    <property type="match status" value="1"/>
</dbReference>
<dbReference type="SUPFAM" id="SSF48239">
    <property type="entry name" value="Terpenoid cyclases/Protein prenyltransferases"/>
    <property type="match status" value="1"/>
</dbReference>
<dbReference type="Gene3D" id="2.60.120.1540">
    <property type="match status" value="1"/>
</dbReference>
<dbReference type="InterPro" id="IPR011625">
    <property type="entry name" value="A2M_N_BRD"/>
</dbReference>
<accession>A0A8C4ZDV5</accession>
<evidence type="ECO:0000313" key="9">
    <source>
        <dbReference type="Proteomes" id="UP000694546"/>
    </source>
</evidence>
<sequence length="1593" mass="176168">MDRSTCSLLLLILALESVCASKRFFISAPKVFHVNVKEKVFVQTSSATTLYLEDERSGQVVSDKKTTSSNGGAIQTVELMRMAALVKFKSDPYLLLVAETPVRTMTRVLVSMHRGYLFIQTNQPLYKPSDQVQYRIFALDHTMRPSEEQIEISVIAHHKTCMTAFNLFLTSLFPFPLIYLFLLFRLGTWKIVAHYEGDKKHAATLEFQVQKFVLPSFEVIINSKERYVLLEHETFTFTVTAKYSYGETVAGSFHSWFRVAGLQGSECLKVSRMIRGLEKTGSIEDGVGTVTLRAEELKTQLQTQGCNVTYLEQEGAELVMSVSVTEQQSSEMQEAEISLPIVSRLYEIDLSRIRSYFIPGAPLDIMVLLRLPDGSPASEVPVELSLRGETVPLVTNQEGAAVHIFNLPASPPAQITVNVRAGTVTQEMVLKPMSSPSQHYLYISVPTGKFKVNQQLDVTFNTINGIPKDGLVYYLVLSHGALVHQGSVVAMSRLGGAGIRITAQMVPSLRLIGYYYDQQDVLVSDSVWVDVVDECEMAVKVSPSMNPSPPGGTIELEVEVKGRARVALLVVDKAMYALDRRNRLTAKQVFSAMESYDLGCSYRGGPDQDSIFTEAGLSFVSSGRHSSALPLGSGCKPHAARRSRRALDLRHELLEMSKGNLSSELQQCCDQGFSSIPMRRSCEERRRRVTEMNAEPQCADIFFKCCIRGEALRKSAAEDNGFGRTVSLLDIEEHFIGSMAEKIRRNFAPSFAFTYFDATDQHIHTLSLPDSITTWEIQAVTLSPTHGFCVVEPIELKTFKNIFVSLRLPYSVRRYEQMSIVAVIYNYGPDAVQLAVHMEQTPGLCSPGSSTFTAFVNVSVESGASTLVTFTAVPMKSGAIPIKIRLYDIINGWEPDAIEKSLNVWTEGEEKTKEITYNYDLKGGASFSIDGNLPNETVPGSSSNLFIKMEGAGFGESSARVLLSAEGVTGLLRLPGGCAEQTMKLMAPTVLALRYLDLSQLWFQLPAGSRDLALQRTDEGLTRILTFKKADGSYGAWITTPSSYWLTALVVKVLSLLADRQMAGRGGGLQGHIGRDVSNQDISTSVRFLMSVQKQDGSFSDPHPVYHREMDGGIRGAGKDISMTAFIAVALQHAIPFVEQSMKNDVASIASSTSYLLSHVGELERPYAVAITAYCLAVCLPDIDGAKPAWKQLQALAAEDDNGCRVWIDDPESSSQQDAITVETTAYALLTAVAHQDFPWADSASCWLVAQENYGGGFMSTQDTIVALEALAEYDVKKPAKSFSTVEAEFFVSGRSDKGELLLKEPTDKVIVELKVQYILMDTDCTLLNINVTLEGKAQYTCELPGPSVIHIHLFLFSSLKSNLTGMAIADITLLSGFEANTEHLDKLKSPPELYISHYEISSGRVILYFNEAESQCITFEAKQTVPISLLQPAQASFYDYYEPMKKCTIFYSAPKRGTEVSKLCSDDVCQCAERPCHEVKNLLKTQIKKGSRIHDRTSTTLETNANVVAAHSKRVFANRLQCREQLEVDQQYLIMGKDGSTTDSHGEMQYLLDSTTWVELVPDAQKCASSRRYELSCKSFSDFANNLNDCSL</sequence>
<dbReference type="Gene3D" id="6.20.50.160">
    <property type="match status" value="1"/>
</dbReference>
<dbReference type="Gene3D" id="1.20.91.20">
    <property type="entry name" value="Anaphylotoxins (complement system)"/>
    <property type="match status" value="1"/>
</dbReference>
<dbReference type="CDD" id="cd02896">
    <property type="entry name" value="complement_C3_C4_C5"/>
    <property type="match status" value="1"/>
</dbReference>
<dbReference type="Pfam" id="PF07677">
    <property type="entry name" value="A2M_recep"/>
    <property type="match status" value="1"/>
</dbReference>
<dbReference type="InterPro" id="IPR000020">
    <property type="entry name" value="Anaphylatoxin/fibulin"/>
</dbReference>
<dbReference type="GeneTree" id="ENSGT00940000155739"/>
<dbReference type="Pfam" id="PF17789">
    <property type="entry name" value="MG4"/>
    <property type="match status" value="1"/>
</dbReference>
<keyword evidence="5" id="KW-0732">Signal</keyword>
<evidence type="ECO:0008006" key="10">
    <source>
        <dbReference type="Google" id="ProtNLM"/>
    </source>
</evidence>
<dbReference type="Gene3D" id="1.50.10.20">
    <property type="match status" value="1"/>
</dbReference>
<dbReference type="Gene3D" id="2.20.130.20">
    <property type="match status" value="1"/>
</dbReference>
<dbReference type="PROSITE" id="PS50189">
    <property type="entry name" value="NTR"/>
    <property type="match status" value="1"/>
</dbReference>
<keyword evidence="2" id="KW-0964">Secreted</keyword>
<dbReference type="InterPro" id="IPR001134">
    <property type="entry name" value="Netrin_domain"/>
</dbReference>
<dbReference type="InterPro" id="IPR001599">
    <property type="entry name" value="Macroglobln_a2"/>
</dbReference>
<name>A0A8C4ZDV5_GADMO</name>
<feature type="signal peptide" evidence="5">
    <location>
        <begin position="1"/>
        <end position="20"/>
    </location>
</feature>
<keyword evidence="3" id="KW-0882">Thioester bond</keyword>
<reference evidence="8" key="2">
    <citation type="submission" date="2025-09" db="UniProtKB">
        <authorList>
            <consortium name="Ensembl"/>
        </authorList>
    </citation>
    <scope>IDENTIFICATION</scope>
</reference>
<dbReference type="Gene3D" id="2.60.40.690">
    <property type="entry name" value="Alpha-macroglobulin, receptor-binding domain"/>
    <property type="match status" value="1"/>
</dbReference>
<feature type="chain" id="PRO_5034629509" description="Anaphylatoxin-like domain-containing protein" evidence="5">
    <location>
        <begin position="21"/>
        <end position="1593"/>
    </location>
</feature>
<dbReference type="Gene3D" id="2.60.40.1930">
    <property type="match status" value="3"/>
</dbReference>
<evidence type="ECO:0000259" key="7">
    <source>
        <dbReference type="PROSITE" id="PS50189"/>
    </source>
</evidence>
<dbReference type="Pfam" id="PF01759">
    <property type="entry name" value="NTR"/>
    <property type="match status" value="1"/>
</dbReference>
<keyword evidence="9" id="KW-1185">Reference proteome</keyword>
<dbReference type="InterPro" id="IPR018081">
    <property type="entry name" value="Anaphylatoxin_comp_syst"/>
</dbReference>
<dbReference type="InterPro" id="IPR050473">
    <property type="entry name" value="A2M/Complement_sys"/>
</dbReference>
<dbReference type="InterPro" id="IPR011626">
    <property type="entry name" value="Alpha-macroglobulin_TED"/>
</dbReference>
<dbReference type="InterPro" id="IPR040839">
    <property type="entry name" value="MG4"/>
</dbReference>
<dbReference type="Pfam" id="PF01821">
    <property type="entry name" value="ANATO"/>
    <property type="match status" value="1"/>
</dbReference>
<evidence type="ECO:0000259" key="6">
    <source>
        <dbReference type="PROSITE" id="PS01178"/>
    </source>
</evidence>
<dbReference type="InterPro" id="IPR036595">
    <property type="entry name" value="A-macroglobulin_rcpt-bd_sf"/>
</dbReference>
<evidence type="ECO:0000256" key="4">
    <source>
        <dbReference type="ARBA" id="ARBA00023157"/>
    </source>
</evidence>
<dbReference type="InterPro" id="IPR018933">
    <property type="entry name" value="Netrin_module_non-TIMP"/>
</dbReference>
<dbReference type="SMART" id="SM01361">
    <property type="entry name" value="A2M_recep"/>
    <property type="match status" value="1"/>
</dbReference>
<dbReference type="InterPro" id="IPR008930">
    <property type="entry name" value="Terpenoid_cyclase/PrenylTrfase"/>
</dbReference>
<dbReference type="SMART" id="SM01359">
    <property type="entry name" value="A2M_N_2"/>
    <property type="match status" value="1"/>
</dbReference>
<feature type="domain" description="NTR" evidence="7">
    <location>
        <begin position="1448"/>
        <end position="1578"/>
    </location>
</feature>
<dbReference type="InterPro" id="IPR041555">
    <property type="entry name" value="MG3"/>
</dbReference>
<dbReference type="InterPro" id="IPR013783">
    <property type="entry name" value="Ig-like_fold"/>
</dbReference>
<dbReference type="InterPro" id="IPR009048">
    <property type="entry name" value="A-macroglobulin_rcpt-bd"/>
</dbReference>
<dbReference type="Pfam" id="PF17791">
    <property type="entry name" value="MG3"/>
    <property type="match status" value="1"/>
</dbReference>
<dbReference type="SUPFAM" id="SSF49410">
    <property type="entry name" value="Alpha-macroglobulin receptor domain"/>
    <property type="match status" value="1"/>
</dbReference>
<dbReference type="InterPro" id="IPR019742">
    <property type="entry name" value="MacrogloblnA2_CS"/>
</dbReference>
<dbReference type="Gene3D" id="2.60.40.1940">
    <property type="match status" value="1"/>
</dbReference>
<dbReference type="SUPFAM" id="SSF47686">
    <property type="entry name" value="Anaphylotoxins (complement system)"/>
    <property type="match status" value="1"/>
</dbReference>
<feature type="domain" description="Anaphylatoxin-like" evidence="6">
    <location>
        <begin position="668"/>
        <end position="706"/>
    </location>
</feature>
<organism evidence="8 9">
    <name type="scientific">Gadus morhua</name>
    <name type="common">Atlantic cod</name>
    <dbReference type="NCBI Taxonomy" id="8049"/>
    <lineage>
        <taxon>Eukaryota</taxon>
        <taxon>Metazoa</taxon>
        <taxon>Chordata</taxon>
        <taxon>Craniata</taxon>
        <taxon>Vertebrata</taxon>
        <taxon>Euteleostomi</taxon>
        <taxon>Actinopterygii</taxon>
        <taxon>Neopterygii</taxon>
        <taxon>Teleostei</taxon>
        <taxon>Neoteleostei</taxon>
        <taxon>Acanthomorphata</taxon>
        <taxon>Zeiogadaria</taxon>
        <taxon>Gadariae</taxon>
        <taxon>Gadiformes</taxon>
        <taxon>Gadoidei</taxon>
        <taxon>Gadidae</taxon>
        <taxon>Gadus</taxon>
    </lineage>
</organism>